<dbReference type="InterPro" id="IPR008551">
    <property type="entry name" value="TANGO2"/>
</dbReference>
<gene>
    <name evidence="1" type="ORF">RJJ65_39245</name>
</gene>
<protein>
    <submittedName>
        <fullName evidence="1">NRDE family protein</fullName>
    </submittedName>
</protein>
<dbReference type="RefSeq" id="WP_310866610.1">
    <property type="nucleotide sequence ID" value="NZ_JAVLSF010000971.1"/>
</dbReference>
<sequence length="68" mass="7653">MCIAALAWQILPDRPVFLVSNRDEFYARAAMPLAEWVDSPIIAGQDCVSHGTWLGMTKQGRWAVITNY</sequence>
<evidence type="ECO:0000313" key="2">
    <source>
        <dbReference type="Proteomes" id="UP001268610"/>
    </source>
</evidence>
<evidence type="ECO:0000313" key="1">
    <source>
        <dbReference type="EMBL" id="MDR9778582.1"/>
    </source>
</evidence>
<proteinExistence type="predicted"/>
<accession>A0AAJ2GZ53</accession>
<feature type="non-terminal residue" evidence="1">
    <location>
        <position position="68"/>
    </location>
</feature>
<dbReference type="AlphaFoldDB" id="A0AAJ2GZ53"/>
<comment type="caution">
    <text evidence="1">The sequence shown here is derived from an EMBL/GenBank/DDBJ whole genome shotgun (WGS) entry which is preliminary data.</text>
</comment>
<name>A0AAJ2GZ53_9HYPH</name>
<dbReference type="PANTHER" id="PTHR17985">
    <property type="entry name" value="SER/THR-RICH PROTEIN T10 IN DGCR REGION"/>
    <property type="match status" value="1"/>
</dbReference>
<dbReference type="EMBL" id="JAVLSF010000971">
    <property type="protein sequence ID" value="MDR9778582.1"/>
    <property type="molecule type" value="Genomic_DNA"/>
</dbReference>
<organism evidence="1 2">
    <name type="scientific">Rhizobium hidalgonense</name>
    <dbReference type="NCBI Taxonomy" id="1538159"/>
    <lineage>
        <taxon>Bacteria</taxon>
        <taxon>Pseudomonadati</taxon>
        <taxon>Pseudomonadota</taxon>
        <taxon>Alphaproteobacteria</taxon>
        <taxon>Hyphomicrobiales</taxon>
        <taxon>Rhizobiaceae</taxon>
        <taxon>Rhizobium/Agrobacterium group</taxon>
        <taxon>Rhizobium</taxon>
    </lineage>
</organism>
<reference evidence="1" key="1">
    <citation type="submission" date="2023-04" db="EMBL/GenBank/DDBJ databases">
        <title>Genomic characterization of faba bean (Vicia faba) microsymbionts in Mexican soils.</title>
        <authorList>
            <person name="Rivera Orduna F.N."/>
            <person name="Guevara-Luna J."/>
            <person name="Yan J."/>
            <person name="Arroyo-Herrera I."/>
            <person name="Li Y."/>
            <person name="Vasquez-Murrieta M.S."/>
            <person name="Wang E.T."/>
        </authorList>
    </citation>
    <scope>NUCLEOTIDE SEQUENCE</scope>
    <source>
        <strain evidence="1">CH26</strain>
    </source>
</reference>
<dbReference type="Pfam" id="PF05742">
    <property type="entry name" value="TANGO2"/>
    <property type="match status" value="1"/>
</dbReference>
<dbReference type="Proteomes" id="UP001268610">
    <property type="component" value="Unassembled WGS sequence"/>
</dbReference>
<dbReference type="PANTHER" id="PTHR17985:SF8">
    <property type="entry name" value="TRANSPORT AND GOLGI ORGANIZATION PROTEIN 2 HOMOLOG"/>
    <property type="match status" value="1"/>
</dbReference>